<evidence type="ECO:0000256" key="3">
    <source>
        <dbReference type="ARBA" id="ARBA00023163"/>
    </source>
</evidence>
<protein>
    <submittedName>
        <fullName evidence="5">Transcriptional regulator</fullName>
    </submittedName>
</protein>
<dbReference type="CDD" id="cd00093">
    <property type="entry name" value="HTH_XRE"/>
    <property type="match status" value="1"/>
</dbReference>
<dbReference type="PROSITE" id="PS50943">
    <property type="entry name" value="HTH_CROC1"/>
    <property type="match status" value="1"/>
</dbReference>
<keyword evidence="1" id="KW-0805">Transcription regulation</keyword>
<dbReference type="PANTHER" id="PTHR36511:SF4">
    <property type="entry name" value="ANTITOXIN MQSA"/>
    <property type="match status" value="1"/>
</dbReference>
<dbReference type="SUPFAM" id="SSF47413">
    <property type="entry name" value="lambda repressor-like DNA-binding domains"/>
    <property type="match status" value="1"/>
</dbReference>
<dbReference type="Gene3D" id="1.10.260.40">
    <property type="entry name" value="lambda repressor-like DNA-binding domains"/>
    <property type="match status" value="1"/>
</dbReference>
<dbReference type="InterPro" id="IPR052359">
    <property type="entry name" value="HTH-type_reg/antitoxin"/>
</dbReference>
<dbReference type="RefSeq" id="WP_053153790.1">
    <property type="nucleotide sequence ID" value="NZ_AP024503.1"/>
</dbReference>
<reference evidence="5 6" key="1">
    <citation type="submission" date="2018-03" db="EMBL/GenBank/DDBJ databases">
        <title>Draft genome sequence of the plant growth promoting rhizobacterium Pseudomonas protegens strain BNJ-SS-45 isolated from wheat (Triticum aestivum) rhizosphere.</title>
        <authorList>
            <person name="Bajpai A."/>
            <person name="Shende K."/>
            <person name="Meena N."/>
            <person name="Upadhyayula S.R."/>
            <person name="Suravajhala P."/>
            <person name="Medicherla K.M."/>
            <person name="Johri B.N."/>
        </authorList>
    </citation>
    <scope>NUCLEOTIDE SEQUENCE [LARGE SCALE GENOMIC DNA]</scope>
    <source>
        <strain evidence="5 6">BNJ-SS-45</strain>
    </source>
</reference>
<dbReference type="Pfam" id="PF01381">
    <property type="entry name" value="HTH_3"/>
    <property type="match status" value="1"/>
</dbReference>
<evidence type="ECO:0000256" key="2">
    <source>
        <dbReference type="ARBA" id="ARBA00023125"/>
    </source>
</evidence>
<dbReference type="SMART" id="SM00530">
    <property type="entry name" value="HTH_XRE"/>
    <property type="match status" value="1"/>
</dbReference>
<name>A0A2T6GHW2_9PSED</name>
<sequence>MPLTEEELLARDAKRNIGQELLDAIIDVKAGRHGNTHSIPLTKAAEARGKTGLSQPKFAQLLGVSVRTLQEWEQGRRSPSGAARSLLHIAMLRPDVFREVLAQPL</sequence>
<comment type="caution">
    <text evidence="5">The sequence shown here is derived from an EMBL/GenBank/DDBJ whole genome shotgun (WGS) entry which is preliminary data.</text>
</comment>
<dbReference type="GO" id="GO:0003677">
    <property type="term" value="F:DNA binding"/>
    <property type="evidence" value="ECO:0007669"/>
    <property type="project" value="UniProtKB-KW"/>
</dbReference>
<keyword evidence="3" id="KW-0804">Transcription</keyword>
<gene>
    <name evidence="5" type="ORF">C5U62_17260</name>
</gene>
<evidence type="ECO:0000256" key="1">
    <source>
        <dbReference type="ARBA" id="ARBA00023015"/>
    </source>
</evidence>
<proteinExistence type="predicted"/>
<dbReference type="AlphaFoldDB" id="A0A2T6GHW2"/>
<dbReference type="InterPro" id="IPR001387">
    <property type="entry name" value="Cro/C1-type_HTH"/>
</dbReference>
<evidence type="ECO:0000313" key="6">
    <source>
        <dbReference type="Proteomes" id="UP000244178"/>
    </source>
</evidence>
<evidence type="ECO:0000259" key="4">
    <source>
        <dbReference type="PROSITE" id="PS50943"/>
    </source>
</evidence>
<keyword evidence="2" id="KW-0238">DNA-binding</keyword>
<organism evidence="5 6">
    <name type="scientific">Pseudomonas protegens</name>
    <dbReference type="NCBI Taxonomy" id="380021"/>
    <lineage>
        <taxon>Bacteria</taxon>
        <taxon>Pseudomonadati</taxon>
        <taxon>Pseudomonadota</taxon>
        <taxon>Gammaproteobacteria</taxon>
        <taxon>Pseudomonadales</taxon>
        <taxon>Pseudomonadaceae</taxon>
        <taxon>Pseudomonas</taxon>
    </lineage>
</organism>
<dbReference type="EMBL" id="PYJM01000004">
    <property type="protein sequence ID" value="PUA43726.1"/>
    <property type="molecule type" value="Genomic_DNA"/>
</dbReference>
<feature type="domain" description="HTH cro/C1-type" evidence="4">
    <location>
        <begin position="46"/>
        <end position="80"/>
    </location>
</feature>
<dbReference type="PANTHER" id="PTHR36511">
    <property type="entry name" value="MERR FAMILY BACTERIAL REGULATORY PROTEIN"/>
    <property type="match status" value="1"/>
</dbReference>
<accession>A0A2T6GHW2</accession>
<dbReference type="InterPro" id="IPR010982">
    <property type="entry name" value="Lambda_DNA-bd_dom_sf"/>
</dbReference>
<evidence type="ECO:0000313" key="5">
    <source>
        <dbReference type="EMBL" id="PUA43726.1"/>
    </source>
</evidence>
<dbReference type="Proteomes" id="UP000244178">
    <property type="component" value="Unassembled WGS sequence"/>
</dbReference>